<keyword evidence="10" id="KW-1185">Reference proteome</keyword>
<evidence type="ECO:0000259" key="8">
    <source>
        <dbReference type="PROSITE" id="PS50268"/>
    </source>
</evidence>
<dbReference type="Gene3D" id="2.60.40.60">
    <property type="entry name" value="Cadherins"/>
    <property type="match status" value="5"/>
</dbReference>
<name>A0AAN9Y551_9HEMI</name>
<sequence>MKLYYMIREEQLRLKLVSAVDSDCGVNAMVNYTLLDAPSKSNPFFVKSISGEICVASDLDYESKNVYEFLVIATDRGGLSAASAVKITLTDVNDNEPVFFPREYRISFRDDVSASVPIAEIRATDADSGHFGVVSYRFSAGNDENLFRIDRSSGEIFVVRSKSLSYNRQYALNVSATDGAGAKCAQDAQAFIMLASAAQFERSRYAFNVSEDAPLNTLVGTVKINNALYNDGEHVVRYFVQSGDPGGWFSLDPFSGSLKTASFLDYEKHHSVLLNVQAVYGNAETSVFTQVIVNLEDSNDNVPEFVSNLVRLSVPENTAIGLPLLGASATDADSGDAGTVRYFLSSGSGSISSSASSETGFFAVDPVAGLLSLTSSLDYEASQRHTVVITAYDNGHPRLQTNMTVFLEVQDVNDNAPIFEQTEYTITVSESLPSNSQVR</sequence>
<dbReference type="PROSITE" id="PS00232">
    <property type="entry name" value="CADHERIN_1"/>
    <property type="match status" value="2"/>
</dbReference>
<reference evidence="9 10" key="1">
    <citation type="submission" date="2024-03" db="EMBL/GenBank/DDBJ databases">
        <title>Adaptation during the transition from Ophiocordyceps entomopathogen to insect associate is accompanied by gene loss and intensified selection.</title>
        <authorList>
            <person name="Ward C.M."/>
            <person name="Onetto C.A."/>
            <person name="Borneman A.R."/>
        </authorList>
    </citation>
    <scope>NUCLEOTIDE SEQUENCE [LARGE SCALE GENOMIC DNA]</scope>
    <source>
        <strain evidence="9">AWRI1</strain>
        <tissue evidence="9">Single Adult Female</tissue>
    </source>
</reference>
<dbReference type="GO" id="GO:0005509">
    <property type="term" value="F:calcium ion binding"/>
    <property type="evidence" value="ECO:0007669"/>
    <property type="project" value="UniProtKB-UniRule"/>
</dbReference>
<evidence type="ECO:0000313" key="10">
    <source>
        <dbReference type="Proteomes" id="UP001367676"/>
    </source>
</evidence>
<dbReference type="SMART" id="SM00112">
    <property type="entry name" value="CA"/>
    <property type="match status" value="4"/>
</dbReference>
<comment type="subcellular location">
    <subcellularLocation>
        <location evidence="1">Membrane</location>
    </subcellularLocation>
</comment>
<dbReference type="InterPro" id="IPR015919">
    <property type="entry name" value="Cadherin-like_sf"/>
</dbReference>
<proteinExistence type="predicted"/>
<evidence type="ECO:0000256" key="7">
    <source>
        <dbReference type="PROSITE-ProRule" id="PRU00043"/>
    </source>
</evidence>
<dbReference type="InterPro" id="IPR002126">
    <property type="entry name" value="Cadherin-like_dom"/>
</dbReference>
<gene>
    <name evidence="9" type="ORF">V9T40_002193</name>
</gene>
<feature type="domain" description="Cadherin" evidence="8">
    <location>
        <begin position="100"/>
        <end position="216"/>
    </location>
</feature>
<dbReference type="GO" id="GO:0005886">
    <property type="term" value="C:plasma membrane"/>
    <property type="evidence" value="ECO:0007669"/>
    <property type="project" value="UniProtKB-SubCell"/>
</dbReference>
<dbReference type="PRINTS" id="PR00205">
    <property type="entry name" value="CADHERIN"/>
</dbReference>
<dbReference type="PANTHER" id="PTHR24026">
    <property type="entry name" value="FAT ATYPICAL CADHERIN-RELATED"/>
    <property type="match status" value="1"/>
</dbReference>
<evidence type="ECO:0000256" key="3">
    <source>
        <dbReference type="ARBA" id="ARBA00022737"/>
    </source>
</evidence>
<evidence type="ECO:0000256" key="6">
    <source>
        <dbReference type="ARBA" id="ARBA00023136"/>
    </source>
</evidence>
<dbReference type="Proteomes" id="UP001367676">
    <property type="component" value="Unassembled WGS sequence"/>
</dbReference>
<keyword evidence="4 7" id="KW-0106">Calcium</keyword>
<dbReference type="Pfam" id="PF00028">
    <property type="entry name" value="Cadherin"/>
    <property type="match status" value="4"/>
</dbReference>
<dbReference type="CDD" id="cd11304">
    <property type="entry name" value="Cadherin_repeat"/>
    <property type="match status" value="4"/>
</dbReference>
<feature type="domain" description="Cadherin" evidence="8">
    <location>
        <begin position="201"/>
        <end position="305"/>
    </location>
</feature>
<evidence type="ECO:0000256" key="2">
    <source>
        <dbReference type="ARBA" id="ARBA00022692"/>
    </source>
</evidence>
<dbReference type="PANTHER" id="PTHR24026:SF126">
    <property type="entry name" value="PROTOCADHERIN FAT 4"/>
    <property type="match status" value="1"/>
</dbReference>
<keyword evidence="6" id="KW-0472">Membrane</keyword>
<protein>
    <recommendedName>
        <fullName evidence="8">Cadherin domain-containing protein</fullName>
    </recommendedName>
</protein>
<evidence type="ECO:0000313" key="9">
    <source>
        <dbReference type="EMBL" id="KAK7590580.1"/>
    </source>
</evidence>
<dbReference type="InterPro" id="IPR020894">
    <property type="entry name" value="Cadherin_CS"/>
</dbReference>
<evidence type="ECO:0000256" key="5">
    <source>
        <dbReference type="ARBA" id="ARBA00022989"/>
    </source>
</evidence>
<evidence type="ECO:0000256" key="4">
    <source>
        <dbReference type="ARBA" id="ARBA00022837"/>
    </source>
</evidence>
<dbReference type="AlphaFoldDB" id="A0AAN9Y551"/>
<dbReference type="FunFam" id="2.60.40.60:FF:000092">
    <property type="entry name" value="Protocadherin 8"/>
    <property type="match status" value="2"/>
</dbReference>
<keyword evidence="5" id="KW-1133">Transmembrane helix</keyword>
<comment type="caution">
    <text evidence="9">The sequence shown here is derived from an EMBL/GenBank/DDBJ whole genome shotgun (WGS) entry which is preliminary data.</text>
</comment>
<feature type="domain" description="Cadherin" evidence="8">
    <location>
        <begin position="306"/>
        <end position="419"/>
    </location>
</feature>
<dbReference type="SUPFAM" id="SSF49313">
    <property type="entry name" value="Cadherin-like"/>
    <property type="match status" value="4"/>
</dbReference>
<dbReference type="EMBL" id="JBBCAQ010000022">
    <property type="protein sequence ID" value="KAK7590580.1"/>
    <property type="molecule type" value="Genomic_DNA"/>
</dbReference>
<keyword evidence="2" id="KW-0812">Transmembrane</keyword>
<feature type="domain" description="Cadherin" evidence="8">
    <location>
        <begin position="17"/>
        <end position="99"/>
    </location>
</feature>
<organism evidence="9 10">
    <name type="scientific">Parthenolecanium corni</name>
    <dbReference type="NCBI Taxonomy" id="536013"/>
    <lineage>
        <taxon>Eukaryota</taxon>
        <taxon>Metazoa</taxon>
        <taxon>Ecdysozoa</taxon>
        <taxon>Arthropoda</taxon>
        <taxon>Hexapoda</taxon>
        <taxon>Insecta</taxon>
        <taxon>Pterygota</taxon>
        <taxon>Neoptera</taxon>
        <taxon>Paraneoptera</taxon>
        <taxon>Hemiptera</taxon>
        <taxon>Sternorrhyncha</taxon>
        <taxon>Coccoidea</taxon>
        <taxon>Coccidae</taxon>
        <taxon>Parthenolecanium</taxon>
    </lineage>
</organism>
<keyword evidence="3" id="KW-0677">Repeat</keyword>
<accession>A0AAN9Y551</accession>
<dbReference type="PROSITE" id="PS50268">
    <property type="entry name" value="CADHERIN_2"/>
    <property type="match status" value="4"/>
</dbReference>
<evidence type="ECO:0000256" key="1">
    <source>
        <dbReference type="ARBA" id="ARBA00004370"/>
    </source>
</evidence>
<dbReference type="GO" id="GO:0007156">
    <property type="term" value="P:homophilic cell adhesion via plasma membrane adhesion molecules"/>
    <property type="evidence" value="ECO:0007669"/>
    <property type="project" value="InterPro"/>
</dbReference>